<dbReference type="Gene3D" id="1.10.10.10">
    <property type="entry name" value="Winged helix-like DNA-binding domain superfamily/Winged helix DNA-binding domain"/>
    <property type="match status" value="1"/>
</dbReference>
<gene>
    <name evidence="5" type="ORF">ACFQ0E_06715</name>
</gene>
<reference evidence="5" key="1">
    <citation type="journal article" date="2014" name="Int. J. Syst. Evol. Microbiol.">
        <title>Complete genome of a new Firmicutes species belonging to the dominant human colonic microbiota ('Ruminococcus bicirculans') reveals two chromosomes and a selective capacity to utilize plant glucans.</title>
        <authorList>
            <consortium name="NISC Comparative Sequencing Program"/>
            <person name="Wegmann U."/>
            <person name="Louis P."/>
            <person name="Goesmann A."/>
            <person name="Henrissat B."/>
            <person name="Duncan S.H."/>
            <person name="Flint H.J."/>
        </authorList>
    </citation>
    <scope>NUCLEOTIDE SEQUENCE</scope>
    <source>
        <strain evidence="5">CCUG 55585</strain>
    </source>
</reference>
<evidence type="ECO:0000313" key="6">
    <source>
        <dbReference type="EMBL" id="QHQ71444.1"/>
    </source>
</evidence>
<keyword evidence="3" id="KW-0804">Transcription</keyword>
<dbReference type="RefSeq" id="WP_386822903.1">
    <property type="nucleotide sequence ID" value="NZ_JBHTIF010000001.1"/>
</dbReference>
<dbReference type="InterPro" id="IPR016032">
    <property type="entry name" value="Sig_transdc_resp-reg_C-effctor"/>
</dbReference>
<dbReference type="Pfam" id="PF00196">
    <property type="entry name" value="GerE"/>
    <property type="match status" value="1"/>
</dbReference>
<keyword evidence="1" id="KW-0805">Transcription regulation</keyword>
<dbReference type="SMART" id="SM00421">
    <property type="entry name" value="HTH_LUXR"/>
    <property type="match status" value="1"/>
</dbReference>
<evidence type="ECO:0000313" key="7">
    <source>
        <dbReference type="Proteomes" id="UP001597110"/>
    </source>
</evidence>
<keyword evidence="7" id="KW-1185">Reference proteome</keyword>
<dbReference type="InterPro" id="IPR036693">
    <property type="entry name" value="TF_LuxR_autoind-bd_dom_sf"/>
</dbReference>
<reference evidence="7" key="3">
    <citation type="journal article" date="2019" name="Int. J. Syst. Evol. Microbiol.">
        <title>The Global Catalogue of Microorganisms (GCM) 10K type strain sequencing project: providing services to taxonomists for standard genome sequencing and annotation.</title>
        <authorList>
            <consortium name="The Broad Institute Genomics Platform"/>
            <consortium name="The Broad Institute Genome Sequencing Center for Infectious Disease"/>
            <person name="Wu L."/>
            <person name="Ma J."/>
        </authorList>
    </citation>
    <scope>NUCLEOTIDE SEQUENCE [LARGE SCALE GENOMIC DNA]</scope>
    <source>
        <strain evidence="7">CCUG 55585</strain>
    </source>
</reference>
<dbReference type="AlphaFoldDB" id="A0A6B9VUU7"/>
<dbReference type="PROSITE" id="PS50043">
    <property type="entry name" value="HTH_LUXR_2"/>
    <property type="match status" value="1"/>
</dbReference>
<evidence type="ECO:0000256" key="2">
    <source>
        <dbReference type="ARBA" id="ARBA00023125"/>
    </source>
</evidence>
<reference evidence="5" key="4">
    <citation type="submission" date="2024-09" db="EMBL/GenBank/DDBJ databases">
        <authorList>
            <person name="Sun Q."/>
            <person name="Mori K."/>
        </authorList>
    </citation>
    <scope>NUCLEOTIDE SEQUENCE</scope>
    <source>
        <strain evidence="5">CCUG 55585</strain>
    </source>
</reference>
<dbReference type="PRINTS" id="PR00038">
    <property type="entry name" value="HTHLUXR"/>
</dbReference>
<reference evidence="6" key="2">
    <citation type="journal article" date="2019" name="Front. Microbiol.">
        <title>The AHL Quorum-Sensing System Negatively Regulates Growth and Autolysis in Lysobacter brunescens.</title>
        <authorList>
            <person name="Ling J."/>
            <person name="Zhou L."/>
            <person name="Wu G."/>
            <person name="Zhao Y."/>
            <person name="Jiang T."/>
            <person name="Liu F."/>
        </authorList>
    </citation>
    <scope>NUCLEOTIDE SEQUENCE</scope>
    <source>
        <strain evidence="6">OH23</strain>
    </source>
</reference>
<dbReference type="GO" id="GO:0006355">
    <property type="term" value="P:regulation of DNA-templated transcription"/>
    <property type="evidence" value="ECO:0007669"/>
    <property type="project" value="InterPro"/>
</dbReference>
<evidence type="ECO:0000256" key="3">
    <source>
        <dbReference type="ARBA" id="ARBA00023163"/>
    </source>
</evidence>
<dbReference type="Proteomes" id="UP001597110">
    <property type="component" value="Unassembled WGS sequence"/>
</dbReference>
<dbReference type="GO" id="GO:0003677">
    <property type="term" value="F:DNA binding"/>
    <property type="evidence" value="ECO:0007669"/>
    <property type="project" value="UniProtKB-KW"/>
</dbReference>
<dbReference type="SUPFAM" id="SSF46894">
    <property type="entry name" value="C-terminal effector domain of the bipartite response regulators"/>
    <property type="match status" value="1"/>
</dbReference>
<keyword evidence="2" id="KW-0238">DNA-binding</keyword>
<feature type="domain" description="HTH luxR-type" evidence="4">
    <location>
        <begin position="179"/>
        <end position="244"/>
    </location>
</feature>
<accession>A0A6B9VUU7</accession>
<dbReference type="SUPFAM" id="SSF75516">
    <property type="entry name" value="Pheromone-binding domain of LuxR-like quorum-sensing transcription factors"/>
    <property type="match status" value="1"/>
</dbReference>
<organism evidence="6">
    <name type="scientific">Lysobacter brunescens</name>
    <dbReference type="NCBI Taxonomy" id="262323"/>
    <lineage>
        <taxon>Bacteria</taxon>
        <taxon>Pseudomonadati</taxon>
        <taxon>Pseudomonadota</taxon>
        <taxon>Gammaproteobacteria</taxon>
        <taxon>Lysobacterales</taxon>
        <taxon>Lysobacteraceae</taxon>
        <taxon>Lysobacter</taxon>
    </lineage>
</organism>
<protein>
    <submittedName>
        <fullName evidence="5">Autoinducer binding domain-containing protein</fullName>
    </submittedName>
    <submittedName>
        <fullName evidence="6">LuxR family transcriptional regulator</fullName>
    </submittedName>
</protein>
<dbReference type="InterPro" id="IPR000792">
    <property type="entry name" value="Tscrpt_reg_LuxR_C"/>
</dbReference>
<evidence type="ECO:0000259" key="4">
    <source>
        <dbReference type="PROSITE" id="PS50043"/>
    </source>
</evidence>
<dbReference type="InterPro" id="IPR005143">
    <property type="entry name" value="TF_LuxR_autoind-bd_dom"/>
</dbReference>
<dbReference type="Pfam" id="PF03472">
    <property type="entry name" value="Autoind_bind"/>
    <property type="match status" value="1"/>
</dbReference>
<evidence type="ECO:0000313" key="5">
    <source>
        <dbReference type="EMBL" id="MFD0725293.1"/>
    </source>
</evidence>
<dbReference type="CDD" id="cd06170">
    <property type="entry name" value="LuxR_C_like"/>
    <property type="match status" value="1"/>
</dbReference>
<proteinExistence type="predicted"/>
<dbReference type="EMBL" id="JBHTIF010000001">
    <property type="protein sequence ID" value="MFD0725293.1"/>
    <property type="molecule type" value="Genomic_DNA"/>
</dbReference>
<dbReference type="InterPro" id="IPR036388">
    <property type="entry name" value="WH-like_DNA-bd_sf"/>
</dbReference>
<dbReference type="PANTHER" id="PTHR44688">
    <property type="entry name" value="DNA-BINDING TRANSCRIPTIONAL ACTIVATOR DEVR_DOSR"/>
    <property type="match status" value="1"/>
</dbReference>
<dbReference type="Gene3D" id="3.30.450.80">
    <property type="entry name" value="Transcription factor LuxR-like, autoinducer-binding domain"/>
    <property type="match status" value="1"/>
</dbReference>
<sequence length="252" mass="28099">MGGRTLIDISRMRALERTSSMDALSNEIDAVLGPLAITSWFYAVDLPLVNDHAHQVRMGTYPEAWVEHYFAQDYISIDPIISHCHDHATPLAWDDAQQLDRRVVDPHLQKIRLLFGEAREFGLGSGVSVPLHGPGVSWGLMSYASDTLTAKDFNEMLPELHLLAHFVHEAARRFARSKTPAQLPALTKRERECLSWAAEGKTSWEIGQLLNISERTSIFHLQNATHKLGVSGRQAAIARAVSLGLIVSTFRN</sequence>
<evidence type="ECO:0000256" key="1">
    <source>
        <dbReference type="ARBA" id="ARBA00023015"/>
    </source>
</evidence>
<name>A0A6B9VUU7_9GAMM</name>
<dbReference type="EMBL" id="MN181568">
    <property type="protein sequence ID" value="QHQ71444.1"/>
    <property type="molecule type" value="Genomic_DNA"/>
</dbReference>
<dbReference type="PANTHER" id="PTHR44688:SF16">
    <property type="entry name" value="DNA-BINDING TRANSCRIPTIONAL ACTIVATOR DEVR_DOSR"/>
    <property type="match status" value="1"/>
</dbReference>